<name>A0A0S3PZG6_9BRAD</name>
<dbReference type="KEGG" id="vgo:GJW-30_1_03886"/>
<dbReference type="AlphaFoldDB" id="A0A0S3PZG6"/>
<dbReference type="OrthoDB" id="8111740at2"/>
<proteinExistence type="predicted"/>
<keyword evidence="3" id="KW-1185">Reference proteome</keyword>
<dbReference type="EMBL" id="AP014946">
    <property type="protein sequence ID" value="BAT61329.1"/>
    <property type="molecule type" value="Genomic_DNA"/>
</dbReference>
<gene>
    <name evidence="2" type="ORF">GJW-30_1_03886</name>
</gene>
<evidence type="ECO:0000313" key="2">
    <source>
        <dbReference type="EMBL" id="BAT61329.1"/>
    </source>
</evidence>
<reference evidence="2 3" key="1">
    <citation type="submission" date="2015-08" db="EMBL/GenBank/DDBJ databases">
        <title>Investigation of the bacterial diversity of lava forest soil.</title>
        <authorList>
            <person name="Lee J.S."/>
        </authorList>
    </citation>
    <scope>NUCLEOTIDE SEQUENCE [LARGE SCALE GENOMIC DNA]</scope>
    <source>
        <strain evidence="2 3">GJW-30</strain>
    </source>
</reference>
<evidence type="ECO:0000313" key="3">
    <source>
        <dbReference type="Proteomes" id="UP000236884"/>
    </source>
</evidence>
<organism evidence="2 3">
    <name type="scientific">Variibacter gotjawalensis</name>
    <dbReference type="NCBI Taxonomy" id="1333996"/>
    <lineage>
        <taxon>Bacteria</taxon>
        <taxon>Pseudomonadati</taxon>
        <taxon>Pseudomonadota</taxon>
        <taxon>Alphaproteobacteria</taxon>
        <taxon>Hyphomicrobiales</taxon>
        <taxon>Nitrobacteraceae</taxon>
        <taxon>Variibacter</taxon>
    </lineage>
</organism>
<dbReference type="Proteomes" id="UP000236884">
    <property type="component" value="Chromosome"/>
</dbReference>
<protein>
    <submittedName>
        <fullName evidence="2">Uncharacterized protein</fullName>
    </submittedName>
</protein>
<evidence type="ECO:0000256" key="1">
    <source>
        <dbReference type="SAM" id="SignalP"/>
    </source>
</evidence>
<feature type="signal peptide" evidence="1">
    <location>
        <begin position="1"/>
        <end position="22"/>
    </location>
</feature>
<sequence length="355" mass="40408">MGSMRMAAAFVALLALGNTASAQTFQTHEAYVESLFQPTTLDLKDKKAVFDFVLKSLPERVKVYPSEHYYYFRFMHRGQTYTGNIRLENDLRDQGKVHFAYAPEFTSWLPISETEHQLFEKKDGIDVERVDPLTYRITSAGKSVVFELNDLAKVKVPPEVIAQGEKLIGPMFDESAVRFFLVYNSKLRQFLYILDETGPPADALVSSQVSDRILIGKRTGFAFYNDHKLNRRILIGVVSSNVALNNYFDGPFDQLPDNMIEGDTLKDAILEVDPSLKGKIDRFGSSFDGETRFMIAPYLQYGDERELSIFHRCATSKKVKPEHYYACFAISDNERGLMTTRAEAKEAGKPQRARR</sequence>
<accession>A0A0S3PZG6</accession>
<feature type="chain" id="PRO_5006616007" evidence="1">
    <location>
        <begin position="23"/>
        <end position="355"/>
    </location>
</feature>
<keyword evidence="1" id="KW-0732">Signal</keyword>
<dbReference type="RefSeq" id="WP_096358040.1">
    <property type="nucleotide sequence ID" value="NZ_AP014946.1"/>
</dbReference>